<proteinExistence type="predicted"/>
<dbReference type="PANTHER" id="PTHR45436:SF5">
    <property type="entry name" value="SENSOR HISTIDINE KINASE TRCS"/>
    <property type="match status" value="1"/>
</dbReference>
<dbReference type="Pfam" id="PF02518">
    <property type="entry name" value="HATPase_c"/>
    <property type="match status" value="1"/>
</dbReference>
<evidence type="ECO:0000256" key="13">
    <source>
        <dbReference type="ARBA" id="ARBA00023136"/>
    </source>
</evidence>
<evidence type="ECO:0000256" key="9">
    <source>
        <dbReference type="ARBA" id="ARBA00022777"/>
    </source>
</evidence>
<dbReference type="Pfam" id="PF00512">
    <property type="entry name" value="HisKA"/>
    <property type="match status" value="1"/>
</dbReference>
<keyword evidence="12" id="KW-0902">Two-component regulatory system</keyword>
<evidence type="ECO:0000256" key="11">
    <source>
        <dbReference type="ARBA" id="ARBA00022989"/>
    </source>
</evidence>
<dbReference type="InterPro" id="IPR004358">
    <property type="entry name" value="Sig_transdc_His_kin-like_C"/>
</dbReference>
<dbReference type="CDD" id="cd06225">
    <property type="entry name" value="HAMP"/>
    <property type="match status" value="1"/>
</dbReference>
<evidence type="ECO:0000256" key="12">
    <source>
        <dbReference type="ARBA" id="ARBA00023012"/>
    </source>
</evidence>
<dbReference type="SMART" id="SM00304">
    <property type="entry name" value="HAMP"/>
    <property type="match status" value="1"/>
</dbReference>
<feature type="transmembrane region" description="Helical" evidence="14">
    <location>
        <begin position="12"/>
        <end position="31"/>
    </location>
</feature>
<dbReference type="EC" id="2.7.13.3" evidence="3"/>
<feature type="transmembrane region" description="Helical" evidence="14">
    <location>
        <begin position="153"/>
        <end position="173"/>
    </location>
</feature>
<dbReference type="PRINTS" id="PR00344">
    <property type="entry name" value="BCTRLSENSOR"/>
</dbReference>
<dbReference type="Gene3D" id="1.10.287.130">
    <property type="match status" value="1"/>
</dbReference>
<sequence>MHTIRGKMLLSFFLALVVTVGITVALFVSLIDDILVNQVKAQLHGQAEKAEKILRNGDISGLNNTEFKYVVKGLMLDADYLILDPNNKIIDANDDREVGNTLNYALSGRKGIAVLHGRKILFTKERLAGRPYSIFIYAPLSSLRALYGSLMRTTLLAIGFSLLMILVIGLLTVSRVVRPLNQLKEAVGRYEPYRSQDEAFPVGDTTEIGELITTFQSMSDRIQQHQRNQVEFLQNVSHELRTPLMSIHGFVFAIQDQVVTQETGLEVILTQSVRLMDMVDKLLQLSRLEAVDEYWPASAIDLRTMAEEAALLLMPAANERAIKLQVEGASLQVVVAGEQLFQVLVNLLQNAVRHTSSQICVRIDAEYPGAVWAIHIDDDGNGLSETERDAVFQRFYTGSNGVTGLGLAICRQIATNLDGELVYSTSPLGGARFSFIKHIGRLTGTGA</sequence>
<keyword evidence="18" id="KW-1185">Reference proteome</keyword>
<dbReference type="Proteomes" id="UP000186058">
    <property type="component" value="Unassembled WGS sequence"/>
</dbReference>
<dbReference type="Gene3D" id="6.10.340.10">
    <property type="match status" value="1"/>
</dbReference>
<comment type="catalytic activity">
    <reaction evidence="1">
        <text>ATP + protein L-histidine = ADP + protein N-phospho-L-histidine.</text>
        <dbReference type="EC" id="2.7.13.3"/>
    </reaction>
</comment>
<dbReference type="InterPro" id="IPR036097">
    <property type="entry name" value="HisK_dim/P_sf"/>
</dbReference>
<evidence type="ECO:0000259" key="16">
    <source>
        <dbReference type="PROSITE" id="PS50885"/>
    </source>
</evidence>
<evidence type="ECO:0000256" key="1">
    <source>
        <dbReference type="ARBA" id="ARBA00000085"/>
    </source>
</evidence>
<evidence type="ECO:0000256" key="2">
    <source>
        <dbReference type="ARBA" id="ARBA00004651"/>
    </source>
</evidence>
<gene>
    <name evidence="17" type="ORF">A3844_01500</name>
</gene>
<keyword evidence="9 17" id="KW-0418">Kinase</keyword>
<name>A0ABX3EUB9_9BACL</name>
<evidence type="ECO:0000256" key="10">
    <source>
        <dbReference type="ARBA" id="ARBA00022840"/>
    </source>
</evidence>
<dbReference type="SUPFAM" id="SSF47384">
    <property type="entry name" value="Homodimeric domain of signal transducing histidine kinase"/>
    <property type="match status" value="1"/>
</dbReference>
<keyword evidence="10" id="KW-0067">ATP-binding</keyword>
<dbReference type="PROSITE" id="PS50885">
    <property type="entry name" value="HAMP"/>
    <property type="match status" value="1"/>
</dbReference>
<evidence type="ECO:0000256" key="6">
    <source>
        <dbReference type="ARBA" id="ARBA00022679"/>
    </source>
</evidence>
<evidence type="ECO:0000256" key="3">
    <source>
        <dbReference type="ARBA" id="ARBA00012438"/>
    </source>
</evidence>
<dbReference type="Pfam" id="PF00672">
    <property type="entry name" value="HAMP"/>
    <property type="match status" value="1"/>
</dbReference>
<keyword evidence="5" id="KW-0597">Phosphoprotein</keyword>
<keyword evidence="4" id="KW-1003">Cell membrane</keyword>
<evidence type="ECO:0000256" key="7">
    <source>
        <dbReference type="ARBA" id="ARBA00022692"/>
    </source>
</evidence>
<evidence type="ECO:0000259" key="15">
    <source>
        <dbReference type="PROSITE" id="PS50109"/>
    </source>
</evidence>
<dbReference type="CDD" id="cd00075">
    <property type="entry name" value="HATPase"/>
    <property type="match status" value="1"/>
</dbReference>
<dbReference type="InterPro" id="IPR050428">
    <property type="entry name" value="TCS_sensor_his_kinase"/>
</dbReference>
<reference evidence="17 18" key="1">
    <citation type="submission" date="2016-03" db="EMBL/GenBank/DDBJ databases">
        <authorList>
            <person name="Sant'Anna F.H."/>
            <person name="Ambrosini A."/>
            <person name="Souza R."/>
            <person name="Bach E."/>
            <person name="Fernandes G."/>
            <person name="Balsanelli E."/>
            <person name="Baura V.A."/>
            <person name="Souza E.M."/>
            <person name="Passaglia L."/>
        </authorList>
    </citation>
    <scope>NUCLEOTIDE SEQUENCE [LARGE SCALE GENOMIC DNA]</scope>
    <source>
        <strain evidence="17 18">P26E</strain>
    </source>
</reference>
<evidence type="ECO:0000256" key="5">
    <source>
        <dbReference type="ARBA" id="ARBA00022553"/>
    </source>
</evidence>
<feature type="domain" description="HAMP" evidence="16">
    <location>
        <begin position="174"/>
        <end position="227"/>
    </location>
</feature>
<accession>A0ABX3EUB9</accession>
<protein>
    <recommendedName>
        <fullName evidence="3">histidine kinase</fullName>
        <ecNumber evidence="3">2.7.13.3</ecNumber>
    </recommendedName>
</protein>
<keyword evidence="11 14" id="KW-1133">Transmembrane helix</keyword>
<dbReference type="InterPro" id="IPR036890">
    <property type="entry name" value="HATPase_C_sf"/>
</dbReference>
<evidence type="ECO:0000256" key="14">
    <source>
        <dbReference type="SAM" id="Phobius"/>
    </source>
</evidence>
<dbReference type="SMART" id="SM00388">
    <property type="entry name" value="HisKA"/>
    <property type="match status" value="1"/>
</dbReference>
<keyword evidence="13 14" id="KW-0472">Membrane</keyword>
<dbReference type="InterPro" id="IPR003660">
    <property type="entry name" value="HAMP_dom"/>
</dbReference>
<evidence type="ECO:0000313" key="17">
    <source>
        <dbReference type="EMBL" id="OKP91816.1"/>
    </source>
</evidence>
<keyword evidence="7 14" id="KW-0812">Transmembrane</keyword>
<feature type="domain" description="Histidine kinase" evidence="15">
    <location>
        <begin position="235"/>
        <end position="441"/>
    </location>
</feature>
<comment type="subcellular location">
    <subcellularLocation>
        <location evidence="2">Cell membrane</location>
        <topology evidence="2">Multi-pass membrane protein</topology>
    </subcellularLocation>
</comment>
<dbReference type="InterPro" id="IPR003661">
    <property type="entry name" value="HisK_dim/P_dom"/>
</dbReference>
<dbReference type="SMART" id="SM00387">
    <property type="entry name" value="HATPase_c"/>
    <property type="match status" value="1"/>
</dbReference>
<evidence type="ECO:0000256" key="4">
    <source>
        <dbReference type="ARBA" id="ARBA00022475"/>
    </source>
</evidence>
<dbReference type="InterPro" id="IPR005467">
    <property type="entry name" value="His_kinase_dom"/>
</dbReference>
<feature type="transmembrane region" description="Helical" evidence="14">
    <location>
        <begin position="127"/>
        <end position="147"/>
    </location>
</feature>
<keyword evidence="6" id="KW-0808">Transferase</keyword>
<dbReference type="PROSITE" id="PS50109">
    <property type="entry name" value="HIS_KIN"/>
    <property type="match status" value="1"/>
</dbReference>
<organism evidence="17 18">
    <name type="scientific">Paenibacillus helianthi</name>
    <dbReference type="NCBI Taxonomy" id="1349432"/>
    <lineage>
        <taxon>Bacteria</taxon>
        <taxon>Bacillati</taxon>
        <taxon>Bacillota</taxon>
        <taxon>Bacilli</taxon>
        <taxon>Bacillales</taxon>
        <taxon>Paenibacillaceae</taxon>
        <taxon>Paenibacillus</taxon>
    </lineage>
</organism>
<dbReference type="SUPFAM" id="SSF55874">
    <property type="entry name" value="ATPase domain of HSP90 chaperone/DNA topoisomerase II/histidine kinase"/>
    <property type="match status" value="1"/>
</dbReference>
<dbReference type="PANTHER" id="PTHR45436">
    <property type="entry name" value="SENSOR HISTIDINE KINASE YKOH"/>
    <property type="match status" value="1"/>
</dbReference>
<evidence type="ECO:0000313" key="18">
    <source>
        <dbReference type="Proteomes" id="UP000186058"/>
    </source>
</evidence>
<dbReference type="GO" id="GO:0016301">
    <property type="term" value="F:kinase activity"/>
    <property type="evidence" value="ECO:0007669"/>
    <property type="project" value="UniProtKB-KW"/>
</dbReference>
<dbReference type="EMBL" id="LVWI01000001">
    <property type="protein sequence ID" value="OKP91816.1"/>
    <property type="molecule type" value="Genomic_DNA"/>
</dbReference>
<evidence type="ECO:0000256" key="8">
    <source>
        <dbReference type="ARBA" id="ARBA00022741"/>
    </source>
</evidence>
<dbReference type="RefSeq" id="WP_074106368.1">
    <property type="nucleotide sequence ID" value="NZ_LVWI01000001.1"/>
</dbReference>
<dbReference type="Gene3D" id="3.30.565.10">
    <property type="entry name" value="Histidine kinase-like ATPase, C-terminal domain"/>
    <property type="match status" value="1"/>
</dbReference>
<dbReference type="InterPro" id="IPR003594">
    <property type="entry name" value="HATPase_dom"/>
</dbReference>
<comment type="caution">
    <text evidence="17">The sequence shown here is derived from an EMBL/GenBank/DDBJ whole genome shotgun (WGS) entry which is preliminary data.</text>
</comment>
<keyword evidence="8" id="KW-0547">Nucleotide-binding</keyword>
<dbReference type="CDD" id="cd00082">
    <property type="entry name" value="HisKA"/>
    <property type="match status" value="1"/>
</dbReference>